<dbReference type="AlphaFoldDB" id="A0A914YX77"/>
<accession>A0A914YX77</accession>
<dbReference type="WBParaSite" id="PSU_v2.g457.t1">
    <property type="protein sequence ID" value="PSU_v2.g457.t1"/>
    <property type="gene ID" value="PSU_v2.g457"/>
</dbReference>
<dbReference type="Proteomes" id="UP000887577">
    <property type="component" value="Unplaced"/>
</dbReference>
<reference evidence="2" key="1">
    <citation type="submission" date="2022-11" db="UniProtKB">
        <authorList>
            <consortium name="WormBaseParasite"/>
        </authorList>
    </citation>
    <scope>IDENTIFICATION</scope>
</reference>
<evidence type="ECO:0000313" key="2">
    <source>
        <dbReference type="WBParaSite" id="PSU_v2.g457.t1"/>
    </source>
</evidence>
<sequence length="190" mass="21965">MVLQLLSPFTKEFSFSDSSCNPNLSFSDIIKKAPNLCEINNYDFETNLKFEKTWVEDLLKYKNGKNFQHLAIKIDILEMNVESMVEFIKTKCNKSIYINITLDQSLEGGADIEDEPIYEAAWEKFEAIKDEFSKYFDDPNGDEDEDYEKGFMEIGFDGGDSDGFGFFSLKKIKKPKRVMPTRAATTRKYV</sequence>
<protein>
    <submittedName>
        <fullName evidence="2">Uncharacterized protein</fullName>
    </submittedName>
</protein>
<evidence type="ECO:0000313" key="1">
    <source>
        <dbReference type="Proteomes" id="UP000887577"/>
    </source>
</evidence>
<proteinExistence type="predicted"/>
<keyword evidence="1" id="KW-1185">Reference proteome</keyword>
<organism evidence="1 2">
    <name type="scientific">Panagrolaimus superbus</name>
    <dbReference type="NCBI Taxonomy" id="310955"/>
    <lineage>
        <taxon>Eukaryota</taxon>
        <taxon>Metazoa</taxon>
        <taxon>Ecdysozoa</taxon>
        <taxon>Nematoda</taxon>
        <taxon>Chromadorea</taxon>
        <taxon>Rhabditida</taxon>
        <taxon>Tylenchina</taxon>
        <taxon>Panagrolaimomorpha</taxon>
        <taxon>Panagrolaimoidea</taxon>
        <taxon>Panagrolaimidae</taxon>
        <taxon>Panagrolaimus</taxon>
    </lineage>
</organism>
<name>A0A914YX77_9BILA</name>